<dbReference type="AlphaFoldDB" id="A0A0C9M4J4"/>
<dbReference type="Proteomes" id="UP000032025">
    <property type="component" value="Unassembled WGS sequence"/>
</dbReference>
<dbReference type="GeneID" id="78526069"/>
<evidence type="ECO:0000256" key="2">
    <source>
        <dbReference type="ARBA" id="ARBA00022692"/>
    </source>
</evidence>
<keyword evidence="7" id="KW-1185">Reference proteome</keyword>
<name>A0A0C9M4J4_SPHPI</name>
<evidence type="ECO:0000259" key="5">
    <source>
        <dbReference type="PROSITE" id="PS52015"/>
    </source>
</evidence>
<reference evidence="6 7" key="1">
    <citation type="submission" date="2014-08" db="EMBL/GenBank/DDBJ databases">
        <title>Whole genome shotgun sequence of Sphingomonas paucimobilis NBRC 13935.</title>
        <authorList>
            <person name="Hosoyama A."/>
            <person name="Hashimoto M."/>
            <person name="Hosoyama Y."/>
            <person name="Noguchi M."/>
            <person name="Uohara A."/>
            <person name="Ohji S."/>
            <person name="Katano-Makiyama Y."/>
            <person name="Ichikawa N."/>
            <person name="Kimura A."/>
            <person name="Yamazoe A."/>
            <person name="Fujita N."/>
        </authorList>
    </citation>
    <scope>NUCLEOTIDE SEQUENCE [LARGE SCALE GENOMIC DNA]</scope>
    <source>
        <strain evidence="6 7">NBRC 13935</strain>
    </source>
</reference>
<evidence type="ECO:0000256" key="3">
    <source>
        <dbReference type="ARBA" id="ARBA00022989"/>
    </source>
</evidence>
<evidence type="ECO:0000256" key="1">
    <source>
        <dbReference type="ARBA" id="ARBA00004167"/>
    </source>
</evidence>
<gene>
    <name evidence="6" type="ORF">SP6_49_00140</name>
</gene>
<dbReference type="PROSITE" id="PS52015">
    <property type="entry name" value="TONB_CTD"/>
    <property type="match status" value="1"/>
</dbReference>
<dbReference type="NCBIfam" id="TIGR01352">
    <property type="entry name" value="tonB_Cterm"/>
    <property type="match status" value="1"/>
</dbReference>
<evidence type="ECO:0000313" key="7">
    <source>
        <dbReference type="Proteomes" id="UP000032025"/>
    </source>
</evidence>
<evidence type="ECO:0000256" key="4">
    <source>
        <dbReference type="ARBA" id="ARBA00023136"/>
    </source>
</evidence>
<dbReference type="InterPro" id="IPR006260">
    <property type="entry name" value="TonB/TolA_C"/>
</dbReference>
<evidence type="ECO:0000313" key="6">
    <source>
        <dbReference type="EMBL" id="GAN14980.1"/>
    </source>
</evidence>
<comment type="caution">
    <text evidence="6">The sequence shown here is derived from an EMBL/GenBank/DDBJ whole genome shotgun (WGS) entry which is preliminary data.</text>
</comment>
<keyword evidence="4" id="KW-0472">Membrane</keyword>
<proteinExistence type="predicted"/>
<dbReference type="RefSeq" id="WP_007404233.1">
    <property type="nucleotide sequence ID" value="NZ_BBJS01000049.1"/>
</dbReference>
<dbReference type="Gene3D" id="3.30.1150.10">
    <property type="match status" value="1"/>
</dbReference>
<accession>A0A0C9M4J4</accession>
<keyword evidence="2" id="KW-0812">Transmembrane</keyword>
<dbReference type="SUPFAM" id="SSF74653">
    <property type="entry name" value="TolA/TonB C-terminal domain"/>
    <property type="match status" value="1"/>
</dbReference>
<dbReference type="InterPro" id="IPR037682">
    <property type="entry name" value="TonB_C"/>
</dbReference>
<sequence length="140" mass="15595">MLALVGVLIALLLVLVSLLIDRAYEWRTRGEPGRLPRDLPAAATPPRLTGNPAAYFGPDSYPNEALRHNWEGRSRIALLVDDTGVPTACEVVESSGHAVLDRTTCHMAVDHVRFEPARNRKGQPIAGIYRTFNVRWQMPR</sequence>
<dbReference type="EMBL" id="BBJS01000049">
    <property type="protein sequence ID" value="GAN14980.1"/>
    <property type="molecule type" value="Genomic_DNA"/>
</dbReference>
<dbReference type="Pfam" id="PF03544">
    <property type="entry name" value="TonB_C"/>
    <property type="match status" value="1"/>
</dbReference>
<dbReference type="GO" id="GO:0016020">
    <property type="term" value="C:membrane"/>
    <property type="evidence" value="ECO:0007669"/>
    <property type="project" value="UniProtKB-SubCell"/>
</dbReference>
<keyword evidence="3" id="KW-1133">Transmembrane helix</keyword>
<comment type="subcellular location">
    <subcellularLocation>
        <location evidence="1">Membrane</location>
        <topology evidence="1">Single-pass membrane protein</topology>
    </subcellularLocation>
</comment>
<feature type="domain" description="TonB C-terminal" evidence="5">
    <location>
        <begin position="46"/>
        <end position="140"/>
    </location>
</feature>
<organism evidence="6 7">
    <name type="scientific">Sphingomonas paucimobilis NBRC 13935</name>
    <dbReference type="NCBI Taxonomy" id="1219050"/>
    <lineage>
        <taxon>Bacteria</taxon>
        <taxon>Pseudomonadati</taxon>
        <taxon>Pseudomonadota</taxon>
        <taxon>Alphaproteobacteria</taxon>
        <taxon>Sphingomonadales</taxon>
        <taxon>Sphingomonadaceae</taxon>
        <taxon>Sphingomonas</taxon>
    </lineage>
</organism>
<protein>
    <submittedName>
        <fullName evidence="6">DNA, contig: SP649</fullName>
    </submittedName>
</protein>
<dbReference type="GO" id="GO:0055085">
    <property type="term" value="P:transmembrane transport"/>
    <property type="evidence" value="ECO:0007669"/>
    <property type="project" value="InterPro"/>
</dbReference>